<keyword evidence="1" id="KW-0812">Transmembrane</keyword>
<evidence type="ECO:0000313" key="3">
    <source>
        <dbReference type="Proteomes" id="UP000193467"/>
    </source>
</evidence>
<feature type="transmembrane region" description="Helical" evidence="1">
    <location>
        <begin position="123"/>
        <end position="147"/>
    </location>
</feature>
<feature type="transmembrane region" description="Helical" evidence="1">
    <location>
        <begin position="269"/>
        <end position="291"/>
    </location>
</feature>
<organism evidence="2 3">
    <name type="scientific">Leucosporidium creatinivorum</name>
    <dbReference type="NCBI Taxonomy" id="106004"/>
    <lineage>
        <taxon>Eukaryota</taxon>
        <taxon>Fungi</taxon>
        <taxon>Dikarya</taxon>
        <taxon>Basidiomycota</taxon>
        <taxon>Pucciniomycotina</taxon>
        <taxon>Microbotryomycetes</taxon>
        <taxon>Leucosporidiales</taxon>
        <taxon>Leucosporidium</taxon>
    </lineage>
</organism>
<feature type="transmembrane region" description="Helical" evidence="1">
    <location>
        <begin position="168"/>
        <end position="193"/>
    </location>
</feature>
<dbReference type="InParanoid" id="A0A1Y2D5D0"/>
<keyword evidence="1" id="KW-0472">Membrane</keyword>
<dbReference type="GO" id="GO:0005794">
    <property type="term" value="C:Golgi apparatus"/>
    <property type="evidence" value="ECO:0007669"/>
    <property type="project" value="TreeGrafter"/>
</dbReference>
<feature type="transmembrane region" description="Helical" evidence="1">
    <location>
        <begin position="91"/>
        <end position="111"/>
    </location>
</feature>
<feature type="transmembrane region" description="Helical" evidence="1">
    <location>
        <begin position="21"/>
        <end position="41"/>
    </location>
</feature>
<feature type="transmembrane region" description="Helical" evidence="1">
    <location>
        <begin position="205"/>
        <end position="225"/>
    </location>
</feature>
<dbReference type="PANTHER" id="PTHR34391">
    <property type="entry name" value="UPF0658 GOLGI APPARATUS MEMBRANE PROTEIN C1952.10C-RELATED"/>
    <property type="match status" value="1"/>
</dbReference>
<dbReference type="PANTHER" id="PTHR34391:SF2">
    <property type="entry name" value="TRP C-TERMINAL DOMAIN-CONTAINING PROTEIN"/>
    <property type="match status" value="1"/>
</dbReference>
<proteinExistence type="predicted"/>
<dbReference type="AlphaFoldDB" id="A0A1Y2D5D0"/>
<accession>A0A1Y2D5D0</accession>
<name>A0A1Y2D5D0_9BASI</name>
<dbReference type="InterPro" id="IPR040410">
    <property type="entry name" value="UPF0658_Golgi"/>
</dbReference>
<reference evidence="2 3" key="1">
    <citation type="submission" date="2016-07" db="EMBL/GenBank/DDBJ databases">
        <title>Pervasive Adenine N6-methylation of Active Genes in Fungi.</title>
        <authorList>
            <consortium name="DOE Joint Genome Institute"/>
            <person name="Mondo S.J."/>
            <person name="Dannebaum R.O."/>
            <person name="Kuo R.C."/>
            <person name="Labutti K."/>
            <person name="Haridas S."/>
            <person name="Kuo A."/>
            <person name="Salamov A."/>
            <person name="Ahrendt S.R."/>
            <person name="Lipzen A."/>
            <person name="Sullivan W."/>
            <person name="Andreopoulos W.B."/>
            <person name="Clum A."/>
            <person name="Lindquist E."/>
            <person name="Daum C."/>
            <person name="Ramamoorthy G.K."/>
            <person name="Gryganskyi A."/>
            <person name="Culley D."/>
            <person name="Magnuson J.K."/>
            <person name="James T.Y."/>
            <person name="O'Malley M.A."/>
            <person name="Stajich J.E."/>
            <person name="Spatafora J.W."/>
            <person name="Visel A."/>
            <person name="Grigoriev I.V."/>
        </authorList>
    </citation>
    <scope>NUCLEOTIDE SEQUENCE [LARGE SCALE GENOMIC DNA]</scope>
    <source>
        <strain evidence="2 3">62-1032</strain>
    </source>
</reference>
<dbReference type="Proteomes" id="UP000193467">
    <property type="component" value="Unassembled WGS sequence"/>
</dbReference>
<evidence type="ECO:0000313" key="2">
    <source>
        <dbReference type="EMBL" id="ORY54483.1"/>
    </source>
</evidence>
<comment type="caution">
    <text evidence="2">The sequence shown here is derived from an EMBL/GenBank/DDBJ whole genome shotgun (WGS) entry which is preliminary data.</text>
</comment>
<keyword evidence="3" id="KW-1185">Reference proteome</keyword>
<dbReference type="EMBL" id="MCGR01000097">
    <property type="protein sequence ID" value="ORY54483.1"/>
    <property type="molecule type" value="Genomic_DNA"/>
</dbReference>
<keyword evidence="1" id="KW-1133">Transmembrane helix</keyword>
<protein>
    <submittedName>
        <fullName evidence="2">Uncharacterized protein</fullName>
    </submittedName>
</protein>
<feature type="transmembrane region" description="Helical" evidence="1">
    <location>
        <begin position="232"/>
        <end position="249"/>
    </location>
</feature>
<gene>
    <name evidence="2" type="ORF">BCR35DRAFT_284633</name>
</gene>
<dbReference type="OrthoDB" id="2448307at2759"/>
<feature type="transmembrane region" description="Helical" evidence="1">
    <location>
        <begin position="61"/>
        <end position="84"/>
    </location>
</feature>
<evidence type="ECO:0000256" key="1">
    <source>
        <dbReference type="SAM" id="Phobius"/>
    </source>
</evidence>
<sequence>MPPNLFRRAMALLPTSPSSQLFLAMTALETVVDVCIVAILLNSFEGKILSTVLERNEDSVLPVYLGLFVLAHLVQLVLAFDAIIAKNTIQVVALVVFNTLFLVYSIIQILEIKDLLETGTLRILVWLIPVMISLTEATYIGTFYWVYRDFGWQVFKKIGADRSIKRIYAMYQVFLCILKFDVFFFIAFSLQLVLLVLQQNDLERYLTVAALPITLLILIMGYFAIRREIRSLFWVFLLGCVAGACYFVYKLILIYRNRETDYVLVYKSLTVFAALCFATLLGTAVTSFICYRNFGRGLRYHLMKETPTRHGEGDDFDDEEHERYKLGNRMSID</sequence>